<dbReference type="AlphaFoldDB" id="A0A7K1Y4P6"/>
<comment type="caution">
    <text evidence="1">The sequence shown here is derived from an EMBL/GenBank/DDBJ whole genome shotgun (WGS) entry which is preliminary data.</text>
</comment>
<proteinExistence type="predicted"/>
<name>A0A7K1Y4P6_9SPHI</name>
<dbReference type="Proteomes" id="UP000451233">
    <property type="component" value="Unassembled WGS sequence"/>
</dbReference>
<reference evidence="1 2" key="1">
    <citation type="submission" date="2019-11" db="EMBL/GenBank/DDBJ databases">
        <title>Pedobacter sp. HMF7056 Genome sequencing and assembly.</title>
        <authorList>
            <person name="Kang H."/>
            <person name="Kim H."/>
            <person name="Joh K."/>
        </authorList>
    </citation>
    <scope>NUCLEOTIDE SEQUENCE [LARGE SCALE GENOMIC DNA]</scope>
    <source>
        <strain evidence="1 2">HMF7056</strain>
    </source>
</reference>
<evidence type="ECO:0000313" key="2">
    <source>
        <dbReference type="Proteomes" id="UP000451233"/>
    </source>
</evidence>
<keyword evidence="2" id="KW-1185">Reference proteome</keyword>
<accession>A0A7K1Y4P6</accession>
<organism evidence="1 2">
    <name type="scientific">Hufsiella ginkgonis</name>
    <dbReference type="NCBI Taxonomy" id="2695274"/>
    <lineage>
        <taxon>Bacteria</taxon>
        <taxon>Pseudomonadati</taxon>
        <taxon>Bacteroidota</taxon>
        <taxon>Sphingobacteriia</taxon>
        <taxon>Sphingobacteriales</taxon>
        <taxon>Sphingobacteriaceae</taxon>
        <taxon>Hufsiella</taxon>
    </lineage>
</organism>
<protein>
    <submittedName>
        <fullName evidence="1">Uncharacterized protein</fullName>
    </submittedName>
</protein>
<evidence type="ECO:0000313" key="1">
    <source>
        <dbReference type="EMBL" id="MXV17686.1"/>
    </source>
</evidence>
<dbReference type="RefSeq" id="WP_160908673.1">
    <property type="nucleotide sequence ID" value="NZ_WVHS01000005.1"/>
</dbReference>
<gene>
    <name evidence="1" type="ORF">GS398_20460</name>
</gene>
<sequence>MIVDGNCEADPWHKIESYLRTGEFKYLGFTMMPGPQLRQAVELSKAVKRHFPGTFMVWGGYFPTERVLSHHQVVPVYEARWKAKSAENVYTDVKYIKDKWAANAMRRFR</sequence>
<dbReference type="EMBL" id="WVHS01000005">
    <property type="protein sequence ID" value="MXV17686.1"/>
    <property type="molecule type" value="Genomic_DNA"/>
</dbReference>